<keyword evidence="6" id="KW-0862">Zinc</keyword>
<dbReference type="EMBL" id="MN740193">
    <property type="protein sequence ID" value="QHT92580.1"/>
    <property type="molecule type" value="Genomic_DNA"/>
</dbReference>
<dbReference type="GO" id="GO:0004842">
    <property type="term" value="F:ubiquitin-protein transferase activity"/>
    <property type="evidence" value="ECO:0007669"/>
    <property type="project" value="InterPro"/>
</dbReference>
<dbReference type="GO" id="GO:0016567">
    <property type="term" value="P:protein ubiquitination"/>
    <property type="evidence" value="ECO:0007669"/>
    <property type="project" value="InterPro"/>
</dbReference>
<reference evidence="9" key="1">
    <citation type="journal article" date="2020" name="Nature">
        <title>Giant virus diversity and host interactions through global metagenomics.</title>
        <authorList>
            <person name="Schulz F."/>
            <person name="Roux S."/>
            <person name="Paez-Espino D."/>
            <person name="Jungbluth S."/>
            <person name="Walsh D.A."/>
            <person name="Denef V.J."/>
            <person name="McMahon K.D."/>
            <person name="Konstantinidis K.T."/>
            <person name="Eloe-Fadrosh E.A."/>
            <person name="Kyrpides N.C."/>
            <person name="Woyke T."/>
        </authorList>
    </citation>
    <scope>NUCLEOTIDE SEQUENCE</scope>
    <source>
        <strain evidence="9">GVMAG-M-3300023184-89</strain>
    </source>
</reference>
<proteinExistence type="predicted"/>
<evidence type="ECO:0000256" key="5">
    <source>
        <dbReference type="ARBA" id="ARBA00022786"/>
    </source>
</evidence>
<dbReference type="PROSITE" id="PS51873">
    <property type="entry name" value="TRIAD"/>
    <property type="match status" value="1"/>
</dbReference>
<dbReference type="Gene3D" id="1.20.120.1750">
    <property type="match status" value="1"/>
</dbReference>
<feature type="domain" description="RING-type" evidence="8">
    <location>
        <begin position="5"/>
        <end position="274"/>
    </location>
</feature>
<keyword evidence="1" id="KW-0808">Transferase</keyword>
<dbReference type="PROSITE" id="PS50089">
    <property type="entry name" value="ZF_RING_2"/>
    <property type="match status" value="1"/>
</dbReference>
<evidence type="ECO:0000256" key="1">
    <source>
        <dbReference type="ARBA" id="ARBA00022679"/>
    </source>
</evidence>
<dbReference type="InterPro" id="IPR031127">
    <property type="entry name" value="E3_UB_ligase_RBR"/>
</dbReference>
<evidence type="ECO:0000313" key="9">
    <source>
        <dbReference type="EMBL" id="QHT92580.1"/>
    </source>
</evidence>
<evidence type="ECO:0008006" key="10">
    <source>
        <dbReference type="Google" id="ProtNLM"/>
    </source>
</evidence>
<dbReference type="SUPFAM" id="SSF57850">
    <property type="entry name" value="RING/U-box"/>
    <property type="match status" value="1"/>
</dbReference>
<dbReference type="GO" id="GO:0008270">
    <property type="term" value="F:zinc ion binding"/>
    <property type="evidence" value="ECO:0007669"/>
    <property type="project" value="UniProtKB-KW"/>
</dbReference>
<evidence type="ECO:0000259" key="7">
    <source>
        <dbReference type="PROSITE" id="PS50089"/>
    </source>
</evidence>
<name>A0A6C0IIX7_9ZZZZ</name>
<evidence type="ECO:0000256" key="4">
    <source>
        <dbReference type="ARBA" id="ARBA00022771"/>
    </source>
</evidence>
<organism evidence="9">
    <name type="scientific">viral metagenome</name>
    <dbReference type="NCBI Taxonomy" id="1070528"/>
    <lineage>
        <taxon>unclassified sequences</taxon>
        <taxon>metagenomes</taxon>
        <taxon>organismal metagenomes</taxon>
    </lineage>
</organism>
<evidence type="ECO:0000256" key="6">
    <source>
        <dbReference type="ARBA" id="ARBA00022833"/>
    </source>
</evidence>
<evidence type="ECO:0000256" key="3">
    <source>
        <dbReference type="ARBA" id="ARBA00022737"/>
    </source>
</evidence>
<keyword evidence="3" id="KW-0677">Repeat</keyword>
<sequence>MNTTDLNECAVCAEKCNNSTHKAILCEYGDCNFTACKACVRTYLLNTTTDPHCMMCKKVWTEQFIVLHLNRSFIINDYKIHRRTLLLDREISKLPETMHAAERYKRIDVQKTIAADINEKIKEARKVLDNLITQWNDANRVLHLLKSGKDVVQEVERKKFIMPCPNNDCRGYLSSQYKCELCTLYTCVNCHELIGYQKDDPHTCKEENVQSAELIKKETKPCPTCGTRISKISGCDQMWCPECHKAFSWRTGLVDNGVIHNPHFYQYQQENAGANAAPRTPGHVVCGGLCEWYIFNNNILRKIKSGTLMPDTGVELRTYLADIHRFIAHITRVDLFAIRAKVRDLSDFEEMRCKYILQQISKEELAKTIYRNDALRKKLTEMLHLYELLSVVGTEFFAKILESVNVQEAFITEVITQCEEYDRLRDYCNKQFKAISLTYNQTVPCVSKNFVITSKKYTFTVKKVKKTAEANEIGANEIGANEIANEIAENVIIN</sequence>
<dbReference type="InterPro" id="IPR001841">
    <property type="entry name" value="Znf_RING"/>
</dbReference>
<protein>
    <recommendedName>
        <fullName evidence="10">RING-type domain-containing protein</fullName>
    </recommendedName>
</protein>
<dbReference type="PANTHER" id="PTHR11685">
    <property type="entry name" value="RBR FAMILY RING FINGER AND IBR DOMAIN-CONTAINING"/>
    <property type="match status" value="1"/>
</dbReference>
<evidence type="ECO:0000259" key="8">
    <source>
        <dbReference type="PROSITE" id="PS51873"/>
    </source>
</evidence>
<feature type="domain" description="RING-type" evidence="7">
    <location>
        <begin position="9"/>
        <end position="57"/>
    </location>
</feature>
<dbReference type="AlphaFoldDB" id="A0A6C0IIX7"/>
<dbReference type="InterPro" id="IPR044066">
    <property type="entry name" value="TRIAD_supradom"/>
</dbReference>
<keyword evidence="2" id="KW-0479">Metal-binding</keyword>
<keyword evidence="4" id="KW-0863">Zinc-finger</keyword>
<keyword evidence="5" id="KW-0833">Ubl conjugation pathway</keyword>
<evidence type="ECO:0000256" key="2">
    <source>
        <dbReference type="ARBA" id="ARBA00022723"/>
    </source>
</evidence>
<accession>A0A6C0IIX7</accession>